<dbReference type="Proteomes" id="UP001521116">
    <property type="component" value="Unassembled WGS sequence"/>
</dbReference>
<feature type="compositionally biased region" description="Basic residues" evidence="1">
    <location>
        <begin position="341"/>
        <end position="351"/>
    </location>
</feature>
<organism evidence="2 3">
    <name type="scientific">Neofusicoccum ribis</name>
    <dbReference type="NCBI Taxonomy" id="45134"/>
    <lineage>
        <taxon>Eukaryota</taxon>
        <taxon>Fungi</taxon>
        <taxon>Dikarya</taxon>
        <taxon>Ascomycota</taxon>
        <taxon>Pezizomycotina</taxon>
        <taxon>Dothideomycetes</taxon>
        <taxon>Dothideomycetes incertae sedis</taxon>
        <taxon>Botryosphaeriales</taxon>
        <taxon>Botryosphaeriaceae</taxon>
        <taxon>Neofusicoccum</taxon>
    </lineage>
</organism>
<accession>A0ABR3SUY4</accession>
<keyword evidence="3" id="KW-1185">Reference proteome</keyword>
<proteinExistence type="predicted"/>
<evidence type="ECO:0000313" key="2">
    <source>
        <dbReference type="EMBL" id="KAL1630355.1"/>
    </source>
</evidence>
<feature type="compositionally biased region" description="Polar residues" evidence="1">
    <location>
        <begin position="366"/>
        <end position="400"/>
    </location>
</feature>
<sequence>MPRFFGPWKWEYSTHAKAGLSLPFAKDYPPDHPHASPAEPTVDKSQGPLTSLPLELAHIVFSYALPIEISVQHIRRWEHHKESGVKILVINHQQFYDGDEGVSLHAIAAVSKCWRRFVKHLFYEEHEWCFDDCLRLEKLFTPLKCLNRYGASSSKEPEVSNNDHLFHQLKPTLHRIRKIRLAKWHRTKFPLAMKCLLQLDHLTSLNISSHAIRPLKRFAKSRTNAARKARLDPSLEYPANFEDGRLVVFADAPEVKEFCDGFLDGYKYLADKYHESLLQITKVDVENLMVKVYTRHQMVYDPDDPRPKDPLYKVPLYRIVWLWDYLLGELRNHIPVWEKTQHRRQPKKRKTNSGATVKAFEGGGNSSTTTMVNGVSSNDTATGPAVSAQSHPIGSPTMGSATGPIDGRASSPTSTGFDMSLGSSSTDAAPYSATLSRSSFEHVQDHAAIPILHSTDHGRCAFPGPSGIYDDQENLIYFDEE</sequence>
<evidence type="ECO:0000256" key="1">
    <source>
        <dbReference type="SAM" id="MobiDB-lite"/>
    </source>
</evidence>
<evidence type="ECO:0000313" key="3">
    <source>
        <dbReference type="Proteomes" id="UP001521116"/>
    </source>
</evidence>
<reference evidence="2 3" key="1">
    <citation type="submission" date="2024-02" db="EMBL/GenBank/DDBJ databases">
        <title>De novo assembly and annotation of 12 fungi associated with fruit tree decline syndrome in Ontario, Canada.</title>
        <authorList>
            <person name="Sulman M."/>
            <person name="Ellouze W."/>
            <person name="Ilyukhin E."/>
        </authorList>
    </citation>
    <scope>NUCLEOTIDE SEQUENCE [LARGE SCALE GENOMIC DNA]</scope>
    <source>
        <strain evidence="2 3">M1-105</strain>
    </source>
</reference>
<evidence type="ECO:0008006" key="4">
    <source>
        <dbReference type="Google" id="ProtNLM"/>
    </source>
</evidence>
<dbReference type="EMBL" id="JAJVDC020000048">
    <property type="protein sequence ID" value="KAL1630355.1"/>
    <property type="molecule type" value="Genomic_DNA"/>
</dbReference>
<feature type="region of interest" description="Disordered" evidence="1">
    <location>
        <begin position="339"/>
        <end position="427"/>
    </location>
</feature>
<protein>
    <recommendedName>
        <fullName evidence="4">F-box domain-containing protein</fullName>
    </recommendedName>
</protein>
<name>A0ABR3SUY4_9PEZI</name>
<comment type="caution">
    <text evidence="2">The sequence shown here is derived from an EMBL/GenBank/DDBJ whole genome shotgun (WGS) entry which is preliminary data.</text>
</comment>
<gene>
    <name evidence="2" type="ORF">SLS56_005030</name>
</gene>
<feature type="compositionally biased region" description="Polar residues" evidence="1">
    <location>
        <begin position="410"/>
        <end position="427"/>
    </location>
</feature>